<dbReference type="AlphaFoldDB" id="A0A7C1CWE8"/>
<organism evidence="7">
    <name type="scientific">Mesotoga infera</name>
    <dbReference type="NCBI Taxonomy" id="1236046"/>
    <lineage>
        <taxon>Bacteria</taxon>
        <taxon>Thermotogati</taxon>
        <taxon>Thermotogota</taxon>
        <taxon>Thermotogae</taxon>
        <taxon>Kosmotogales</taxon>
        <taxon>Kosmotogaceae</taxon>
        <taxon>Mesotoga</taxon>
    </lineage>
</organism>
<evidence type="ECO:0000256" key="4">
    <source>
        <dbReference type="PIRSR" id="PIRSR006278-1"/>
    </source>
</evidence>
<feature type="modified residue" description="N6-(pyridoxal phosphate)lysine" evidence="5">
    <location>
        <position position="44"/>
    </location>
</feature>
<dbReference type="Proteomes" id="UP000886198">
    <property type="component" value="Unassembled WGS sequence"/>
</dbReference>
<dbReference type="InterPro" id="IPR001926">
    <property type="entry name" value="TrpB-like_PALP"/>
</dbReference>
<dbReference type="PANTHER" id="PTHR43780:SF2">
    <property type="entry name" value="1-AMINOCYCLOPROPANE-1-CARBOXYLATE DEAMINASE-RELATED"/>
    <property type="match status" value="1"/>
</dbReference>
<evidence type="ECO:0000256" key="1">
    <source>
        <dbReference type="ARBA" id="ARBA00001933"/>
    </source>
</evidence>
<dbReference type="Pfam" id="PF00291">
    <property type="entry name" value="PALP"/>
    <property type="match status" value="1"/>
</dbReference>
<feature type="active site" description="Nucleophile" evidence="4">
    <location>
        <position position="71"/>
    </location>
</feature>
<evidence type="ECO:0000256" key="2">
    <source>
        <dbReference type="ARBA" id="ARBA00008639"/>
    </source>
</evidence>
<dbReference type="InterPro" id="IPR036052">
    <property type="entry name" value="TrpB-like_PALP_sf"/>
</dbReference>
<protein>
    <submittedName>
        <fullName evidence="7">D-cysteine desulfhydrase family protein</fullName>
    </submittedName>
</protein>
<dbReference type="InterPro" id="IPR005966">
    <property type="entry name" value="D-Cys_desShydrase"/>
</dbReference>
<comment type="caution">
    <text evidence="7">The sequence shown here is derived from an EMBL/GenBank/DDBJ whole genome shotgun (WGS) entry which is preliminary data.</text>
</comment>
<dbReference type="Gene3D" id="3.40.50.1100">
    <property type="match status" value="2"/>
</dbReference>
<keyword evidence="3 5" id="KW-0663">Pyridoxal phosphate</keyword>
<dbReference type="PIRSF" id="PIRSF006278">
    <property type="entry name" value="ACCD_DCysDesulf"/>
    <property type="match status" value="1"/>
</dbReference>
<dbReference type="PANTHER" id="PTHR43780">
    <property type="entry name" value="1-AMINOCYCLOPROPANE-1-CARBOXYLATE DEAMINASE-RELATED"/>
    <property type="match status" value="1"/>
</dbReference>
<gene>
    <name evidence="7" type="ORF">ENN47_05715</name>
</gene>
<comment type="similarity">
    <text evidence="2">Belongs to the ACC deaminase/D-cysteine desulfhydrase family.</text>
</comment>
<evidence type="ECO:0000313" key="7">
    <source>
        <dbReference type="EMBL" id="HDP77671.1"/>
    </source>
</evidence>
<feature type="domain" description="Tryptophan synthase beta chain-like PALP" evidence="6">
    <location>
        <begin position="9"/>
        <end position="306"/>
    </location>
</feature>
<dbReference type="EMBL" id="DSBT01000161">
    <property type="protein sequence ID" value="HDP77671.1"/>
    <property type="molecule type" value="Genomic_DNA"/>
</dbReference>
<name>A0A7C1CWE8_9BACT</name>
<reference evidence="7" key="1">
    <citation type="journal article" date="2020" name="mSystems">
        <title>Genome- and Community-Level Interaction Insights into Carbon Utilization and Element Cycling Functions of Hydrothermarchaeota in Hydrothermal Sediment.</title>
        <authorList>
            <person name="Zhou Z."/>
            <person name="Liu Y."/>
            <person name="Xu W."/>
            <person name="Pan J."/>
            <person name="Luo Z.H."/>
            <person name="Li M."/>
        </authorList>
    </citation>
    <scope>NUCLEOTIDE SEQUENCE [LARGE SCALE GENOMIC DNA]</scope>
    <source>
        <strain evidence="7">SpSt-1179</strain>
    </source>
</reference>
<evidence type="ECO:0000256" key="5">
    <source>
        <dbReference type="PIRSR" id="PIRSR006278-2"/>
    </source>
</evidence>
<dbReference type="NCBIfam" id="TIGR01275">
    <property type="entry name" value="ACC_deam_rel"/>
    <property type="match status" value="1"/>
</dbReference>
<accession>A0A7C1CWE8</accession>
<evidence type="ECO:0000259" key="6">
    <source>
        <dbReference type="Pfam" id="PF00291"/>
    </source>
</evidence>
<proteinExistence type="inferred from homology"/>
<dbReference type="InterPro" id="IPR027278">
    <property type="entry name" value="ACCD_DCysDesulf"/>
</dbReference>
<comment type="cofactor">
    <cofactor evidence="1">
        <name>pyridoxal 5'-phosphate</name>
        <dbReference type="ChEBI" id="CHEBI:597326"/>
    </cofactor>
</comment>
<sequence>MKLKFINCVTPVSRLEWVEEYLDLPFELFCKHDELTGFITSGNKIRKLEYLLKDALEKKADTVFTCGGIQSNHCRATAMAARSLGIQPVLFLRGRPMEIPQGNVLLDTMAGSDIHYVTKEEYSRIDEIFATKKEEYEKKGSKVYLIPEGGSNALGARGYVDAVKELSGQINLDHVEAIFTAVGSAGTYAGILAGLRTLGYNAEVIGINVTKDPSSLFLEKTKRLIGEMKEYGIDVSIDDGEIKIVDDFSGPAYAVPSEEDIELIKSLARERAFFLDPVYTAKAFRGMLQISKERFAGKRVVFIHTGGLFKLFDNPATYIK</sequence>
<evidence type="ECO:0000256" key="3">
    <source>
        <dbReference type="ARBA" id="ARBA00022898"/>
    </source>
</evidence>
<dbReference type="GO" id="GO:0019148">
    <property type="term" value="F:D-cysteine desulfhydrase activity"/>
    <property type="evidence" value="ECO:0007669"/>
    <property type="project" value="TreeGrafter"/>
</dbReference>
<dbReference type="SUPFAM" id="SSF53686">
    <property type="entry name" value="Tryptophan synthase beta subunit-like PLP-dependent enzymes"/>
    <property type="match status" value="1"/>
</dbReference>